<evidence type="ECO:0000256" key="1">
    <source>
        <dbReference type="ARBA" id="ARBA00009995"/>
    </source>
</evidence>
<sequence length="198" mass="22413">MLQMSLIFLRIYSSPLVQPSLALCFISQHSQIGSEFKLSDPTYAHPVPSRVIPSVFLDKDGGYTLFLNHGTRFKETKGFIINTFAELEPHAIEYLKSATEFPPIYTVGPVLNFKIGKQLKSEIITKWLDNQPTLSVVFLYFGSLAGFEPSQLKEIVTALERSEIRFLWSVHPPPPKDLNLKSVEYTNFSNALLEGFLE</sequence>
<dbReference type="SUPFAM" id="SSF53756">
    <property type="entry name" value="UDP-Glycosyltransferase/glycogen phosphorylase"/>
    <property type="match status" value="1"/>
</dbReference>
<reference evidence="2 3" key="1">
    <citation type="submission" date="2024-11" db="EMBL/GenBank/DDBJ databases">
        <title>A near-complete genome assembly of Cinchona calisaya.</title>
        <authorList>
            <person name="Lian D.C."/>
            <person name="Zhao X.W."/>
            <person name="Wei L."/>
        </authorList>
    </citation>
    <scope>NUCLEOTIDE SEQUENCE [LARGE SCALE GENOMIC DNA]</scope>
    <source>
        <tissue evidence="2">Nenye</tissue>
    </source>
</reference>
<gene>
    <name evidence="2" type="ORF">ACH5RR_006817</name>
</gene>
<dbReference type="Proteomes" id="UP001630127">
    <property type="component" value="Unassembled WGS sequence"/>
</dbReference>
<comment type="caution">
    <text evidence="2">The sequence shown here is derived from an EMBL/GenBank/DDBJ whole genome shotgun (WGS) entry which is preliminary data.</text>
</comment>
<name>A0ABD3AQ25_9GENT</name>
<keyword evidence="3" id="KW-1185">Reference proteome</keyword>
<protein>
    <submittedName>
        <fullName evidence="2">Uncharacterized protein</fullName>
    </submittedName>
</protein>
<dbReference type="EMBL" id="JBJUIK010000003">
    <property type="protein sequence ID" value="KAL3533296.1"/>
    <property type="molecule type" value="Genomic_DNA"/>
</dbReference>
<proteinExistence type="inferred from homology"/>
<organism evidence="2 3">
    <name type="scientific">Cinchona calisaya</name>
    <dbReference type="NCBI Taxonomy" id="153742"/>
    <lineage>
        <taxon>Eukaryota</taxon>
        <taxon>Viridiplantae</taxon>
        <taxon>Streptophyta</taxon>
        <taxon>Embryophyta</taxon>
        <taxon>Tracheophyta</taxon>
        <taxon>Spermatophyta</taxon>
        <taxon>Magnoliopsida</taxon>
        <taxon>eudicotyledons</taxon>
        <taxon>Gunneridae</taxon>
        <taxon>Pentapetalae</taxon>
        <taxon>asterids</taxon>
        <taxon>lamiids</taxon>
        <taxon>Gentianales</taxon>
        <taxon>Rubiaceae</taxon>
        <taxon>Cinchonoideae</taxon>
        <taxon>Cinchoneae</taxon>
        <taxon>Cinchona</taxon>
    </lineage>
</organism>
<evidence type="ECO:0000313" key="3">
    <source>
        <dbReference type="Proteomes" id="UP001630127"/>
    </source>
</evidence>
<evidence type="ECO:0000313" key="2">
    <source>
        <dbReference type="EMBL" id="KAL3533296.1"/>
    </source>
</evidence>
<dbReference type="Gene3D" id="3.40.50.2000">
    <property type="entry name" value="Glycogen Phosphorylase B"/>
    <property type="match status" value="2"/>
</dbReference>
<dbReference type="PANTHER" id="PTHR48048:SF45">
    <property type="entry name" value="GLYCOSYLTRANSFERASE"/>
    <property type="match status" value="1"/>
</dbReference>
<dbReference type="AlphaFoldDB" id="A0ABD3AQ25"/>
<comment type="similarity">
    <text evidence="1">Belongs to the UDP-glycosyltransferase family.</text>
</comment>
<dbReference type="InterPro" id="IPR050481">
    <property type="entry name" value="UDP-glycosyltransf_plant"/>
</dbReference>
<accession>A0ABD3AQ25</accession>
<dbReference type="PANTHER" id="PTHR48048">
    <property type="entry name" value="GLYCOSYLTRANSFERASE"/>
    <property type="match status" value="1"/>
</dbReference>